<proteinExistence type="predicted"/>
<comment type="caution">
    <text evidence="2">The sequence shown here is derived from an EMBL/GenBank/DDBJ whole genome shotgun (WGS) entry which is preliminary data.</text>
</comment>
<sequence>MVTPEPVWARQMDGGSGGGSLTSEGNGGTASADEGSFSAHINRANRDLGSGAAGGAVVGAMTGNPRNIVPGAVVGAVSRTVEGCTTCHDGSRPDRPDRPGTTSPVRLNRPSGIGSSGAGGNAN</sequence>
<evidence type="ECO:0000256" key="1">
    <source>
        <dbReference type="SAM" id="MobiDB-lite"/>
    </source>
</evidence>
<feature type="compositionally biased region" description="Gly residues" evidence="1">
    <location>
        <begin position="114"/>
        <end position="123"/>
    </location>
</feature>
<dbReference type="EMBL" id="JHEG02000052">
    <property type="protein sequence ID" value="KIE09970.1"/>
    <property type="molecule type" value="Genomic_DNA"/>
</dbReference>
<feature type="region of interest" description="Disordered" evidence="1">
    <location>
        <begin position="1"/>
        <end position="55"/>
    </location>
</feature>
<feature type="region of interest" description="Disordered" evidence="1">
    <location>
        <begin position="84"/>
        <end position="123"/>
    </location>
</feature>
<feature type="compositionally biased region" description="Gly residues" evidence="1">
    <location>
        <begin position="14"/>
        <end position="28"/>
    </location>
</feature>
<dbReference type="AlphaFoldDB" id="A0A0C1RCJ8"/>
<evidence type="ECO:0000313" key="2">
    <source>
        <dbReference type="EMBL" id="KIE09970.1"/>
    </source>
</evidence>
<protein>
    <submittedName>
        <fullName evidence="2">Uncharacterized protein</fullName>
    </submittedName>
</protein>
<name>A0A0C1RCJ8_9CYAN</name>
<organism evidence="2">
    <name type="scientific">Tolypothrix bouteillei VB521301</name>
    <dbReference type="NCBI Taxonomy" id="1479485"/>
    <lineage>
        <taxon>Bacteria</taxon>
        <taxon>Bacillati</taxon>
        <taxon>Cyanobacteriota</taxon>
        <taxon>Cyanophyceae</taxon>
        <taxon>Nostocales</taxon>
        <taxon>Tolypothrichaceae</taxon>
        <taxon>Tolypothrix</taxon>
    </lineage>
</organism>
<accession>A0A0C1RCJ8</accession>
<reference evidence="2" key="1">
    <citation type="journal article" date="2015" name="Genome Announc.">
        <title>Draft Genome Sequence of Tolypothrix boutellei Strain VB521301.</title>
        <authorList>
            <person name="Chandrababunaidu M.M."/>
            <person name="Singh D."/>
            <person name="Sen D."/>
            <person name="Bhan S."/>
            <person name="Das S."/>
            <person name="Gupta A."/>
            <person name="Adhikary S.P."/>
            <person name="Tripathy S."/>
        </authorList>
    </citation>
    <scope>NUCLEOTIDE SEQUENCE</scope>
    <source>
        <strain evidence="2">VB521301</strain>
    </source>
</reference>
<gene>
    <name evidence="2" type="ORF">DA73_0224150</name>
</gene>
<feature type="compositionally biased region" description="Basic and acidic residues" evidence="1">
    <location>
        <begin position="89"/>
        <end position="98"/>
    </location>
</feature>